<accession>A0A5B6WBJ9</accession>
<evidence type="ECO:0000256" key="1">
    <source>
        <dbReference type="SAM" id="MobiDB-lite"/>
    </source>
</evidence>
<dbReference type="EMBL" id="SMMG02000003">
    <property type="protein sequence ID" value="KAA3478665.1"/>
    <property type="molecule type" value="Genomic_DNA"/>
</dbReference>
<gene>
    <name evidence="2" type="ORF">EPI10_019263</name>
</gene>
<name>A0A5B6WBJ9_9ROSI</name>
<feature type="compositionally biased region" description="Low complexity" evidence="1">
    <location>
        <begin position="14"/>
        <end position="27"/>
    </location>
</feature>
<feature type="region of interest" description="Disordered" evidence="1">
    <location>
        <begin position="49"/>
        <end position="70"/>
    </location>
</feature>
<comment type="caution">
    <text evidence="2">The sequence shown here is derived from an EMBL/GenBank/DDBJ whole genome shotgun (WGS) entry which is preliminary data.</text>
</comment>
<sequence>MGGTICTGGGGCCSSGSSKNGFSRGGSTTVKSGVKMFIQAKTTANVATPGHQFCDTKDKSNQGRNKGDTN</sequence>
<organism evidence="2 3">
    <name type="scientific">Gossypium australe</name>
    <dbReference type="NCBI Taxonomy" id="47621"/>
    <lineage>
        <taxon>Eukaryota</taxon>
        <taxon>Viridiplantae</taxon>
        <taxon>Streptophyta</taxon>
        <taxon>Embryophyta</taxon>
        <taxon>Tracheophyta</taxon>
        <taxon>Spermatophyta</taxon>
        <taxon>Magnoliopsida</taxon>
        <taxon>eudicotyledons</taxon>
        <taxon>Gunneridae</taxon>
        <taxon>Pentapetalae</taxon>
        <taxon>rosids</taxon>
        <taxon>malvids</taxon>
        <taxon>Malvales</taxon>
        <taxon>Malvaceae</taxon>
        <taxon>Malvoideae</taxon>
        <taxon>Gossypium</taxon>
    </lineage>
</organism>
<evidence type="ECO:0000313" key="2">
    <source>
        <dbReference type="EMBL" id="KAA3478665.1"/>
    </source>
</evidence>
<feature type="compositionally biased region" description="Gly residues" evidence="1">
    <location>
        <begin position="1"/>
        <end position="13"/>
    </location>
</feature>
<evidence type="ECO:0000313" key="3">
    <source>
        <dbReference type="Proteomes" id="UP000325315"/>
    </source>
</evidence>
<protein>
    <submittedName>
        <fullName evidence="2">Uncharacterized protein</fullName>
    </submittedName>
</protein>
<reference evidence="3" key="1">
    <citation type="journal article" date="2019" name="Plant Biotechnol. J.">
        <title>Genome sequencing of the Australian wild diploid species Gossypium australe highlights disease resistance and delayed gland morphogenesis.</title>
        <authorList>
            <person name="Cai Y."/>
            <person name="Cai X."/>
            <person name="Wang Q."/>
            <person name="Wang P."/>
            <person name="Zhang Y."/>
            <person name="Cai C."/>
            <person name="Xu Y."/>
            <person name="Wang K."/>
            <person name="Zhou Z."/>
            <person name="Wang C."/>
            <person name="Geng S."/>
            <person name="Li B."/>
            <person name="Dong Q."/>
            <person name="Hou Y."/>
            <person name="Wang H."/>
            <person name="Ai P."/>
            <person name="Liu Z."/>
            <person name="Yi F."/>
            <person name="Sun M."/>
            <person name="An G."/>
            <person name="Cheng J."/>
            <person name="Zhang Y."/>
            <person name="Shi Q."/>
            <person name="Xie Y."/>
            <person name="Shi X."/>
            <person name="Chang Y."/>
            <person name="Huang F."/>
            <person name="Chen Y."/>
            <person name="Hong S."/>
            <person name="Mi L."/>
            <person name="Sun Q."/>
            <person name="Zhang L."/>
            <person name="Zhou B."/>
            <person name="Peng R."/>
            <person name="Zhang X."/>
            <person name="Liu F."/>
        </authorList>
    </citation>
    <scope>NUCLEOTIDE SEQUENCE [LARGE SCALE GENOMIC DNA]</scope>
    <source>
        <strain evidence="3">cv. PA1801</strain>
    </source>
</reference>
<feature type="compositionally biased region" description="Basic and acidic residues" evidence="1">
    <location>
        <begin position="54"/>
        <end position="70"/>
    </location>
</feature>
<dbReference type="Proteomes" id="UP000325315">
    <property type="component" value="Unassembled WGS sequence"/>
</dbReference>
<dbReference type="AlphaFoldDB" id="A0A5B6WBJ9"/>
<feature type="region of interest" description="Disordered" evidence="1">
    <location>
        <begin position="1"/>
        <end position="29"/>
    </location>
</feature>
<proteinExistence type="predicted"/>
<keyword evidence="3" id="KW-1185">Reference proteome</keyword>